<feature type="domain" description="MOFRL-associated" evidence="2">
    <location>
        <begin position="26"/>
        <end position="242"/>
    </location>
</feature>
<dbReference type="OrthoDB" id="9766552at2"/>
<dbReference type="GO" id="GO:0008887">
    <property type="term" value="F:glycerate kinase activity"/>
    <property type="evidence" value="ECO:0007669"/>
    <property type="project" value="InterPro"/>
</dbReference>
<evidence type="ECO:0000313" key="4">
    <source>
        <dbReference type="Proteomes" id="UP000094197"/>
    </source>
</evidence>
<dbReference type="GO" id="GO:0005737">
    <property type="term" value="C:cytoplasm"/>
    <property type="evidence" value="ECO:0007669"/>
    <property type="project" value="TreeGrafter"/>
</dbReference>
<evidence type="ECO:0000259" key="1">
    <source>
        <dbReference type="Pfam" id="PF05161"/>
    </source>
</evidence>
<dbReference type="EMBL" id="CP015217">
    <property type="protein sequence ID" value="AOP34376.1"/>
    <property type="molecule type" value="Genomic_DNA"/>
</dbReference>
<feature type="domain" description="MOFRL" evidence="1">
    <location>
        <begin position="323"/>
        <end position="426"/>
    </location>
</feature>
<dbReference type="InterPro" id="IPR039760">
    <property type="entry name" value="MOFRL_protein"/>
</dbReference>
<gene>
    <name evidence="3" type="ORF">A0128_11260</name>
</gene>
<dbReference type="PANTHER" id="PTHR12227">
    <property type="entry name" value="GLYCERATE KINASE"/>
    <property type="match status" value="1"/>
</dbReference>
<dbReference type="Pfam" id="PF13660">
    <property type="entry name" value="DUF4147"/>
    <property type="match status" value="1"/>
</dbReference>
<dbReference type="Gene3D" id="3.40.50.10180">
    <property type="entry name" value="Glycerate kinase, MOFRL-like N-terminal domain"/>
    <property type="match status" value="1"/>
</dbReference>
<keyword evidence="4" id="KW-1185">Reference proteome</keyword>
<sequence>MFHLDFSKPTGPDLNSPESILLYLGAKAIQASLPGDAVTRSLRKLSLSGNIVLFSIGKAAYPMAVAAAEVCKNQIQNGLILTKYGHAGKPIPPLEIIEAGHPVPDANSLLGGRRIFELCSRLKPEDTVLVLLSGGGSSLAEVPSGDLKLEDLISWNQKLLSSGAPIQDINEIRILLSSLKGGGLITKIHPSKSVTLILSDVIGDDLSKVASGPTIPNEISENSIFRIFQQYDISPDKKVQKIILEKTKKKENETLPKLNPVDHSVFCIGNLSLALEVVQKEAKILGIPVLFLTSSLSCEAKEAGIFLADIAKEYSKILKLPLLILCGGETTVTHDGSSKGGRNQELALSFSKRIAGLSGIFLFSLATDGSDGPTEAAGALVDGKTWERIQESIQADLALKEHRSYEALRFAEALVISGPTGTNVNDIQFLWISPEGKDGIL</sequence>
<dbReference type="KEGG" id="laj:A0128_11260"/>
<dbReference type="InterPro" id="IPR037035">
    <property type="entry name" value="GK-like_C_sf"/>
</dbReference>
<dbReference type="SUPFAM" id="SSF82544">
    <property type="entry name" value="GckA/TtuD-like"/>
    <property type="match status" value="1"/>
</dbReference>
<reference evidence="3 4" key="1">
    <citation type="submission" date="2016-04" db="EMBL/GenBank/DDBJ databases">
        <title>Complete genome seqeunce of Leptospira alstonii serovar Room22.</title>
        <authorList>
            <person name="Nally J.E."/>
            <person name="Bayles D.O."/>
            <person name="Hurley D."/>
            <person name="Fanning S."/>
            <person name="McMahon B.J."/>
            <person name="Arent Z."/>
        </authorList>
    </citation>
    <scope>NUCLEOTIDE SEQUENCE [LARGE SCALE GENOMIC DNA]</scope>
    <source>
        <strain evidence="3 4">GWTS #1</strain>
    </source>
</reference>
<name>A0A1D7UXR8_9LEPT</name>
<evidence type="ECO:0000313" key="3">
    <source>
        <dbReference type="EMBL" id="AOP34376.1"/>
    </source>
</evidence>
<dbReference type="InterPro" id="IPR038614">
    <property type="entry name" value="GK_N_sf"/>
</dbReference>
<dbReference type="Pfam" id="PF05161">
    <property type="entry name" value="MOFRL"/>
    <property type="match status" value="1"/>
</dbReference>
<protein>
    <submittedName>
        <fullName evidence="3">Glycerate kinase</fullName>
    </submittedName>
</protein>
<dbReference type="AlphaFoldDB" id="A0A1D7UXR8"/>
<dbReference type="PANTHER" id="PTHR12227:SF0">
    <property type="entry name" value="GLYCERATE KINASE"/>
    <property type="match status" value="1"/>
</dbReference>
<dbReference type="InterPro" id="IPR007835">
    <property type="entry name" value="MOFRL"/>
</dbReference>
<dbReference type="RefSeq" id="WP_069607603.1">
    <property type="nucleotide sequence ID" value="NZ_CP015217.1"/>
</dbReference>
<dbReference type="Gene3D" id="3.40.1480.10">
    <property type="entry name" value="MOFRL domain"/>
    <property type="match status" value="1"/>
</dbReference>
<organism evidence="3 4">
    <name type="scientific">Leptospira tipperaryensis</name>
    <dbReference type="NCBI Taxonomy" id="2564040"/>
    <lineage>
        <taxon>Bacteria</taxon>
        <taxon>Pseudomonadati</taxon>
        <taxon>Spirochaetota</taxon>
        <taxon>Spirochaetia</taxon>
        <taxon>Leptospirales</taxon>
        <taxon>Leptospiraceae</taxon>
        <taxon>Leptospira</taxon>
    </lineage>
</organism>
<dbReference type="Proteomes" id="UP000094197">
    <property type="component" value="Chromosome 1"/>
</dbReference>
<accession>A0A1D7UXR8</accession>
<evidence type="ECO:0000259" key="2">
    <source>
        <dbReference type="Pfam" id="PF13660"/>
    </source>
</evidence>
<keyword evidence="3" id="KW-0808">Transferase</keyword>
<proteinExistence type="predicted"/>
<dbReference type="InterPro" id="IPR025286">
    <property type="entry name" value="MOFRL_assoc_dom"/>
</dbReference>
<keyword evidence="3" id="KW-0418">Kinase</keyword>